<dbReference type="InterPro" id="IPR033116">
    <property type="entry name" value="TRYPSIN_SER"/>
</dbReference>
<evidence type="ECO:0000256" key="1">
    <source>
        <dbReference type="ARBA" id="ARBA00022670"/>
    </source>
</evidence>
<dbReference type="GO" id="GO:0004252">
    <property type="term" value="F:serine-type endopeptidase activity"/>
    <property type="evidence" value="ECO:0007669"/>
    <property type="project" value="InterPro"/>
</dbReference>
<keyword evidence="7" id="KW-1185">Reference proteome</keyword>
<keyword evidence="4" id="KW-1015">Disulfide bond</keyword>
<dbReference type="InterPro" id="IPR009003">
    <property type="entry name" value="Peptidase_S1_PA"/>
</dbReference>
<keyword evidence="3" id="KW-0720">Serine protease</keyword>
<accession>A0A6H5J6B7</accession>
<sequence length="262" mass="29214">MFQHAPRKGSAHAHALRRAAPKVLIECFAGSELLSIRINIRLAASASRYQLTHRKKSRYLFDTHAAHTNIPLDPHYDNDTKFIKSKYLLFSPSLTAKKSLVSSSASPINLPAVAYSEVADGTPVIVSGFGSSQYRARPSMVLKQMLTYVMPRDACQARYRKIILSSHLCTHRIPINRAAEFYDGTCSGDSGGPLVDINKKMIIGVVSGGYGGCDSPYANVFARVSHFLPYIYSETSYYTLHPYEPSEHPSITNIFYRYVNEK</sequence>
<evidence type="ECO:0000313" key="7">
    <source>
        <dbReference type="Proteomes" id="UP000479190"/>
    </source>
</evidence>
<dbReference type="AlphaFoldDB" id="A0A6H5J6B7"/>
<dbReference type="PROSITE" id="PS50240">
    <property type="entry name" value="TRYPSIN_DOM"/>
    <property type="match status" value="1"/>
</dbReference>
<name>A0A6H5J6B7_9HYME</name>
<dbReference type="InterPro" id="IPR001254">
    <property type="entry name" value="Trypsin_dom"/>
</dbReference>
<dbReference type="PROSITE" id="PS00135">
    <property type="entry name" value="TRYPSIN_SER"/>
    <property type="match status" value="1"/>
</dbReference>
<dbReference type="InterPro" id="IPR050430">
    <property type="entry name" value="Peptidase_S1"/>
</dbReference>
<evidence type="ECO:0000256" key="3">
    <source>
        <dbReference type="ARBA" id="ARBA00022825"/>
    </source>
</evidence>
<dbReference type="GO" id="GO:0006508">
    <property type="term" value="P:proteolysis"/>
    <property type="evidence" value="ECO:0007669"/>
    <property type="project" value="UniProtKB-KW"/>
</dbReference>
<dbReference type="PANTHER" id="PTHR24276:SF98">
    <property type="entry name" value="FI18310P1-RELATED"/>
    <property type="match status" value="1"/>
</dbReference>
<dbReference type="InterPro" id="IPR043504">
    <property type="entry name" value="Peptidase_S1_PA_chymotrypsin"/>
</dbReference>
<protein>
    <recommendedName>
        <fullName evidence="5">Peptidase S1 domain-containing protein</fullName>
    </recommendedName>
</protein>
<evidence type="ECO:0000313" key="6">
    <source>
        <dbReference type="EMBL" id="CAB0045026.1"/>
    </source>
</evidence>
<organism evidence="6 7">
    <name type="scientific">Trichogramma brassicae</name>
    <dbReference type="NCBI Taxonomy" id="86971"/>
    <lineage>
        <taxon>Eukaryota</taxon>
        <taxon>Metazoa</taxon>
        <taxon>Ecdysozoa</taxon>
        <taxon>Arthropoda</taxon>
        <taxon>Hexapoda</taxon>
        <taxon>Insecta</taxon>
        <taxon>Pterygota</taxon>
        <taxon>Neoptera</taxon>
        <taxon>Endopterygota</taxon>
        <taxon>Hymenoptera</taxon>
        <taxon>Apocrita</taxon>
        <taxon>Proctotrupomorpha</taxon>
        <taxon>Chalcidoidea</taxon>
        <taxon>Trichogrammatidae</taxon>
        <taxon>Trichogramma</taxon>
    </lineage>
</organism>
<dbReference type="Pfam" id="PF00089">
    <property type="entry name" value="Trypsin"/>
    <property type="match status" value="1"/>
</dbReference>
<evidence type="ECO:0000256" key="2">
    <source>
        <dbReference type="ARBA" id="ARBA00022801"/>
    </source>
</evidence>
<dbReference type="Gene3D" id="2.40.10.10">
    <property type="entry name" value="Trypsin-like serine proteases"/>
    <property type="match status" value="1"/>
</dbReference>
<feature type="domain" description="Peptidase S1" evidence="5">
    <location>
        <begin position="26"/>
        <end position="236"/>
    </location>
</feature>
<evidence type="ECO:0000256" key="4">
    <source>
        <dbReference type="ARBA" id="ARBA00023157"/>
    </source>
</evidence>
<evidence type="ECO:0000259" key="5">
    <source>
        <dbReference type="PROSITE" id="PS50240"/>
    </source>
</evidence>
<dbReference type="PANTHER" id="PTHR24276">
    <property type="entry name" value="POLYSERASE-RELATED"/>
    <property type="match status" value="1"/>
</dbReference>
<dbReference type="SUPFAM" id="SSF50494">
    <property type="entry name" value="Trypsin-like serine proteases"/>
    <property type="match status" value="1"/>
</dbReference>
<dbReference type="OrthoDB" id="5565075at2759"/>
<keyword evidence="2" id="KW-0378">Hydrolase</keyword>
<keyword evidence="1" id="KW-0645">Protease</keyword>
<dbReference type="EMBL" id="CADCXV010001516">
    <property type="protein sequence ID" value="CAB0045026.1"/>
    <property type="molecule type" value="Genomic_DNA"/>
</dbReference>
<dbReference type="Proteomes" id="UP000479190">
    <property type="component" value="Unassembled WGS sequence"/>
</dbReference>
<dbReference type="SMART" id="SM00020">
    <property type="entry name" value="Tryp_SPc"/>
    <property type="match status" value="1"/>
</dbReference>
<gene>
    <name evidence="6" type="ORF">TBRA_LOCUS16583</name>
</gene>
<proteinExistence type="predicted"/>
<reference evidence="6 7" key="1">
    <citation type="submission" date="2020-02" db="EMBL/GenBank/DDBJ databases">
        <authorList>
            <person name="Ferguson B K."/>
        </authorList>
    </citation>
    <scope>NUCLEOTIDE SEQUENCE [LARGE SCALE GENOMIC DNA]</scope>
</reference>